<protein>
    <recommendedName>
        <fullName evidence="9">AAA+ ATPase domain-containing protein</fullName>
    </recommendedName>
</protein>
<dbReference type="GO" id="GO:0005524">
    <property type="term" value="F:ATP binding"/>
    <property type="evidence" value="ECO:0007669"/>
    <property type="project" value="UniProtKB-KW"/>
</dbReference>
<evidence type="ECO:0000256" key="6">
    <source>
        <dbReference type="RuleBase" id="RU003651"/>
    </source>
</evidence>
<comment type="caution">
    <text evidence="10">The sequence shown here is derived from an EMBL/GenBank/DDBJ whole genome shotgun (WGS) entry which is preliminary data.</text>
</comment>
<dbReference type="PANTHER" id="PTHR45644:SF3">
    <property type="entry name" value="FI08533P-RELATED"/>
    <property type="match status" value="1"/>
</dbReference>
<evidence type="ECO:0000256" key="7">
    <source>
        <dbReference type="SAM" id="MobiDB-lite"/>
    </source>
</evidence>
<dbReference type="InterPro" id="IPR051701">
    <property type="entry name" value="Mito_OM_Translocase_MSP1"/>
</dbReference>
<dbReference type="Pfam" id="PF17862">
    <property type="entry name" value="AAA_lid_3"/>
    <property type="match status" value="1"/>
</dbReference>
<gene>
    <name evidence="10" type="ORF">G7Z17_g7141</name>
</gene>
<dbReference type="Pfam" id="PF00004">
    <property type="entry name" value="AAA"/>
    <property type="match status" value="1"/>
</dbReference>
<keyword evidence="8" id="KW-0812">Transmembrane</keyword>
<feature type="domain" description="AAA+ ATPase" evidence="9">
    <location>
        <begin position="160"/>
        <end position="300"/>
    </location>
</feature>
<keyword evidence="8" id="KW-0472">Membrane</keyword>
<accession>A0A9P5H466</accession>
<evidence type="ECO:0000256" key="2">
    <source>
        <dbReference type="ARBA" id="ARBA00022741"/>
    </source>
</evidence>
<comment type="similarity">
    <text evidence="6">Belongs to the AAA ATPase family.</text>
</comment>
<comment type="subcellular location">
    <subcellularLocation>
        <location evidence="1">Mitochondrion outer membrane</location>
        <topology evidence="1">Single-pass membrane protein</topology>
    </subcellularLocation>
</comment>
<dbReference type="PANTHER" id="PTHR45644">
    <property type="entry name" value="AAA ATPASE, PUTATIVE (AFU_ORTHOLOGUE AFUA_2G12920)-RELATED-RELATED"/>
    <property type="match status" value="1"/>
</dbReference>
<keyword evidence="8" id="KW-1133">Transmembrane helix</keyword>
<dbReference type="EMBL" id="JAANBB010000152">
    <property type="protein sequence ID" value="KAF7548307.1"/>
    <property type="molecule type" value="Genomic_DNA"/>
</dbReference>
<dbReference type="OrthoDB" id="10254455at2759"/>
<dbReference type="AlphaFoldDB" id="A0A9P5H466"/>
<keyword evidence="3" id="KW-1000">Mitochondrion outer membrane</keyword>
<organism evidence="10 11">
    <name type="scientific">Cylindrodendrum hubeiense</name>
    <dbReference type="NCBI Taxonomy" id="595255"/>
    <lineage>
        <taxon>Eukaryota</taxon>
        <taxon>Fungi</taxon>
        <taxon>Dikarya</taxon>
        <taxon>Ascomycota</taxon>
        <taxon>Pezizomycotina</taxon>
        <taxon>Sordariomycetes</taxon>
        <taxon>Hypocreomycetidae</taxon>
        <taxon>Hypocreales</taxon>
        <taxon>Nectriaceae</taxon>
        <taxon>Cylindrodendrum</taxon>
    </lineage>
</organism>
<dbReference type="GO" id="GO:0016887">
    <property type="term" value="F:ATP hydrolysis activity"/>
    <property type="evidence" value="ECO:0007669"/>
    <property type="project" value="InterPro"/>
</dbReference>
<dbReference type="InterPro" id="IPR027417">
    <property type="entry name" value="P-loop_NTPase"/>
</dbReference>
<dbReference type="Gene3D" id="3.40.50.300">
    <property type="entry name" value="P-loop containing nucleotide triphosphate hydrolases"/>
    <property type="match status" value="1"/>
</dbReference>
<evidence type="ECO:0000256" key="3">
    <source>
        <dbReference type="ARBA" id="ARBA00022787"/>
    </source>
</evidence>
<evidence type="ECO:0000313" key="11">
    <source>
        <dbReference type="Proteomes" id="UP000722485"/>
    </source>
</evidence>
<dbReference type="SMART" id="SM00382">
    <property type="entry name" value="AAA"/>
    <property type="match status" value="1"/>
</dbReference>
<dbReference type="InterPro" id="IPR041569">
    <property type="entry name" value="AAA_lid_3"/>
</dbReference>
<dbReference type="SUPFAM" id="SSF52540">
    <property type="entry name" value="P-loop containing nucleoside triphosphate hydrolases"/>
    <property type="match status" value="1"/>
</dbReference>
<proteinExistence type="inferred from homology"/>
<dbReference type="GO" id="GO:0140567">
    <property type="term" value="F:membrane protein dislocase activity"/>
    <property type="evidence" value="ECO:0007669"/>
    <property type="project" value="UniProtKB-ARBA"/>
</dbReference>
<dbReference type="Gene3D" id="1.10.8.60">
    <property type="match status" value="1"/>
</dbReference>
<dbReference type="InterPro" id="IPR003960">
    <property type="entry name" value="ATPase_AAA_CS"/>
</dbReference>
<keyword evidence="5" id="KW-0496">Mitochondrion</keyword>
<feature type="compositionally biased region" description="Acidic residues" evidence="7">
    <location>
        <begin position="405"/>
        <end position="419"/>
    </location>
</feature>
<dbReference type="GO" id="GO:0005741">
    <property type="term" value="C:mitochondrial outer membrane"/>
    <property type="evidence" value="ECO:0007669"/>
    <property type="project" value="UniProtKB-SubCell"/>
</dbReference>
<feature type="compositionally biased region" description="Basic and acidic residues" evidence="7">
    <location>
        <begin position="57"/>
        <end position="81"/>
    </location>
</feature>
<feature type="transmembrane region" description="Helical" evidence="8">
    <location>
        <begin position="21"/>
        <end position="42"/>
    </location>
</feature>
<name>A0A9P5H466_9HYPO</name>
<feature type="compositionally biased region" description="Low complexity" evidence="7">
    <location>
        <begin position="394"/>
        <end position="404"/>
    </location>
</feature>
<reference evidence="10" key="1">
    <citation type="submission" date="2020-03" db="EMBL/GenBank/DDBJ databases">
        <title>Draft Genome Sequence of Cylindrodendrum hubeiense.</title>
        <authorList>
            <person name="Buettner E."/>
            <person name="Kellner H."/>
        </authorList>
    </citation>
    <scope>NUCLEOTIDE SEQUENCE</scope>
    <source>
        <strain evidence="10">IHI 201604</strain>
    </source>
</reference>
<keyword evidence="2 6" id="KW-0547">Nucleotide-binding</keyword>
<dbReference type="InterPro" id="IPR003959">
    <property type="entry name" value="ATPase_AAA_core"/>
</dbReference>
<evidence type="ECO:0000259" key="9">
    <source>
        <dbReference type="SMART" id="SM00382"/>
    </source>
</evidence>
<dbReference type="PROSITE" id="PS00674">
    <property type="entry name" value="AAA"/>
    <property type="match status" value="1"/>
</dbReference>
<dbReference type="Proteomes" id="UP000722485">
    <property type="component" value="Unassembled WGS sequence"/>
</dbReference>
<keyword evidence="4 6" id="KW-0067">ATP-binding</keyword>
<evidence type="ECO:0000313" key="10">
    <source>
        <dbReference type="EMBL" id="KAF7548307.1"/>
    </source>
</evidence>
<evidence type="ECO:0000256" key="1">
    <source>
        <dbReference type="ARBA" id="ARBA00004572"/>
    </source>
</evidence>
<dbReference type="FunFam" id="3.40.50.300:FF:000538">
    <property type="entry name" value="ATPase family AAA domain-containing protein 1"/>
    <property type="match status" value="1"/>
</dbReference>
<dbReference type="InterPro" id="IPR003593">
    <property type="entry name" value="AAA+_ATPase"/>
</dbReference>
<feature type="region of interest" description="Disordered" evidence="7">
    <location>
        <begin position="57"/>
        <end position="94"/>
    </location>
</feature>
<evidence type="ECO:0000256" key="4">
    <source>
        <dbReference type="ARBA" id="ARBA00022840"/>
    </source>
</evidence>
<feature type="region of interest" description="Disordered" evidence="7">
    <location>
        <begin position="384"/>
        <end position="419"/>
    </location>
</feature>
<evidence type="ECO:0000256" key="8">
    <source>
        <dbReference type="SAM" id="Phobius"/>
    </source>
</evidence>
<dbReference type="GO" id="GO:0140570">
    <property type="term" value="P:extraction of mislocalized protein from mitochondrial outer membrane"/>
    <property type="evidence" value="ECO:0007669"/>
    <property type="project" value="TreeGrafter"/>
</dbReference>
<sequence length="419" mass="46616">MSDKSTPWLRWILGMGERRKLGDVAMDLLLFAGMMTAGLYVARTFLNPILSNLADPDKEKHEQARRQAKAHLERLNRQRQVDDDDVDDDSSSRRGARVEELVLNEYENLVALEMVPPQDISVGFDDIGGLDTIIEELKESVIYPLTMPHLYSHAAPLLSAPSGVLLYGPPGCGKTMLAKAVAHESGASFINLHISTLTEKWYGDSNKIVRAVFSLARKMQPAIIFIDEIDAVLGTRRSGEHEASGMVKAEFMTLWDGLTSSNSSGLPARIMVLGATNRIHDIDEAILRRMPKKFPVPLPGKEQRRRILQLILQDTKTDPRHFNLDYVSKITAGLSGSDIKEACRDAAMVPVREYMRQHRQNGGAMSAVDPTQFRGIRSDDFLGREGGQIKANVTTTSRRSGGETTEYEDVDELVVEDQD</sequence>
<keyword evidence="11" id="KW-1185">Reference proteome</keyword>
<evidence type="ECO:0000256" key="5">
    <source>
        <dbReference type="ARBA" id="ARBA00023128"/>
    </source>
</evidence>